<dbReference type="InterPro" id="IPR043519">
    <property type="entry name" value="NT_sf"/>
</dbReference>
<reference evidence="2 3" key="1">
    <citation type="submission" date="2019-12" db="EMBL/GenBank/DDBJ databases">
        <authorList>
            <person name="Wolfe R."/>
            <person name="Danczak R."/>
            <person name="Wilkins M."/>
        </authorList>
    </citation>
    <scope>NUCLEOTIDE SEQUENCE [LARGE SCALE GENOMIC DNA]</scope>
    <source>
        <strain evidence="2">X2_MaxBin.013</strain>
    </source>
</reference>
<dbReference type="EMBL" id="WPAF01000009">
    <property type="protein sequence ID" value="KAF0134370.1"/>
    <property type="molecule type" value="Genomic_DNA"/>
</dbReference>
<accession>A0A833L1A5</accession>
<organism evidence="2 3">
    <name type="scientific">Candidatus Saganbacteria bacterium</name>
    <dbReference type="NCBI Taxonomy" id="2575572"/>
    <lineage>
        <taxon>Bacteria</taxon>
        <taxon>Bacillati</taxon>
        <taxon>Saganbacteria</taxon>
    </lineage>
</organism>
<dbReference type="InterPro" id="IPR041633">
    <property type="entry name" value="Polbeta"/>
</dbReference>
<protein>
    <submittedName>
        <fullName evidence="2">DNA polymerase beta protein</fullName>
    </submittedName>
</protein>
<dbReference type="AlphaFoldDB" id="A0A833L1A5"/>
<dbReference type="Gene3D" id="3.30.460.10">
    <property type="entry name" value="Beta Polymerase, domain 2"/>
    <property type="match status" value="1"/>
</dbReference>
<dbReference type="Pfam" id="PF18765">
    <property type="entry name" value="Polbeta"/>
    <property type="match status" value="1"/>
</dbReference>
<proteinExistence type="predicted"/>
<evidence type="ECO:0000313" key="3">
    <source>
        <dbReference type="Proteomes" id="UP000488506"/>
    </source>
</evidence>
<evidence type="ECO:0000259" key="1">
    <source>
        <dbReference type="Pfam" id="PF18765"/>
    </source>
</evidence>
<name>A0A833L1A5_UNCSA</name>
<feature type="domain" description="Polymerase beta nucleotidyltransferase" evidence="1">
    <location>
        <begin position="11"/>
        <end position="99"/>
    </location>
</feature>
<dbReference type="Proteomes" id="UP000488506">
    <property type="component" value="Unassembled WGS sequence"/>
</dbReference>
<comment type="caution">
    <text evidence="2">The sequence shown here is derived from an EMBL/GenBank/DDBJ whole genome shotgun (WGS) entry which is preliminary data.</text>
</comment>
<evidence type="ECO:0000313" key="2">
    <source>
        <dbReference type="EMBL" id="KAF0134370.1"/>
    </source>
</evidence>
<gene>
    <name evidence="2" type="ORF">FD145_750</name>
</gene>
<sequence length="99" mass="11560">MDFEKIKHDIANIVKKRMDQKHYKVFIFGSRVNSSSLSRSDIDVGLQGEQKINITVLENIKEDCYNLPILQKIDVVDFRTVSEVFKKVALEKIEVLYEQ</sequence>
<dbReference type="SUPFAM" id="SSF81301">
    <property type="entry name" value="Nucleotidyltransferase"/>
    <property type="match status" value="1"/>
</dbReference>